<dbReference type="EMBL" id="VCKX01000546">
    <property type="protein sequence ID" value="TMR10044.1"/>
    <property type="molecule type" value="Genomic_DNA"/>
</dbReference>
<reference evidence="2 3" key="1">
    <citation type="submission" date="2019-05" db="EMBL/GenBank/DDBJ databases">
        <title>Draft genome sequence of Nonomuraea zeae DSM 100528.</title>
        <authorList>
            <person name="Saricaoglu S."/>
            <person name="Isik K."/>
        </authorList>
    </citation>
    <scope>NUCLEOTIDE SEQUENCE [LARGE SCALE GENOMIC DNA]</scope>
    <source>
        <strain evidence="2 3">DSM 100528</strain>
    </source>
</reference>
<proteinExistence type="predicted"/>
<dbReference type="AlphaFoldDB" id="A0A5S4F1T1"/>
<name>A0A5S4F1T1_9ACTN</name>
<organism evidence="2 3">
    <name type="scientific">Nonomuraea zeae</name>
    <dbReference type="NCBI Taxonomy" id="1642303"/>
    <lineage>
        <taxon>Bacteria</taxon>
        <taxon>Bacillati</taxon>
        <taxon>Actinomycetota</taxon>
        <taxon>Actinomycetes</taxon>
        <taxon>Streptosporangiales</taxon>
        <taxon>Streptosporangiaceae</taxon>
        <taxon>Nonomuraea</taxon>
    </lineage>
</organism>
<dbReference type="Proteomes" id="UP000306628">
    <property type="component" value="Unassembled WGS sequence"/>
</dbReference>
<dbReference type="Pfam" id="PF24878">
    <property type="entry name" value="YkcB_C"/>
    <property type="match status" value="1"/>
</dbReference>
<evidence type="ECO:0000259" key="1">
    <source>
        <dbReference type="Pfam" id="PF24878"/>
    </source>
</evidence>
<keyword evidence="3" id="KW-1185">Reference proteome</keyword>
<feature type="non-terminal residue" evidence="2">
    <location>
        <position position="1"/>
    </location>
</feature>
<evidence type="ECO:0000313" key="3">
    <source>
        <dbReference type="Proteomes" id="UP000306628"/>
    </source>
</evidence>
<feature type="domain" description="Putative mannosyltransferase YkcA/B-like C-terminal" evidence="1">
    <location>
        <begin position="22"/>
        <end position="113"/>
    </location>
</feature>
<comment type="caution">
    <text evidence="2">The sequence shown here is derived from an EMBL/GenBank/DDBJ whole genome shotgun (WGS) entry which is preliminary data.</text>
</comment>
<sequence length="131" mass="13031">GMGRGGMGMGGLLNAGTPSAELTTLLKNGASGYTWVAATVGSNNAAGYQLASGGPVMAVGGFNGTDPAPTLEQFKQYVAEKRIHYFIGTGMGGGGRSTGGSDEAAQIAAWVQDTFTSTTVGGTTVFDLTTG</sequence>
<dbReference type="InterPro" id="IPR056785">
    <property type="entry name" value="YkcA/B-like_C"/>
</dbReference>
<keyword evidence="2" id="KW-0808">Transferase</keyword>
<evidence type="ECO:0000313" key="2">
    <source>
        <dbReference type="EMBL" id="TMR10044.1"/>
    </source>
</evidence>
<dbReference type="GO" id="GO:0016740">
    <property type="term" value="F:transferase activity"/>
    <property type="evidence" value="ECO:0007669"/>
    <property type="project" value="UniProtKB-KW"/>
</dbReference>
<protein>
    <submittedName>
        <fullName evidence="2">Glycosyl transferase</fullName>
    </submittedName>
</protein>
<gene>
    <name evidence="2" type="ORF">ETD85_60855</name>
</gene>
<accession>A0A5S4F1T1</accession>